<dbReference type="EMBL" id="UGOA01000001">
    <property type="protein sequence ID" value="STX44272.1"/>
    <property type="molecule type" value="Genomic_DNA"/>
</dbReference>
<feature type="compositionally biased region" description="Polar residues" evidence="1">
    <location>
        <begin position="21"/>
        <end position="31"/>
    </location>
</feature>
<dbReference type="AlphaFoldDB" id="A0A378J925"/>
<name>A0A378J925_9GAMM</name>
<dbReference type="InterPro" id="IPR007456">
    <property type="entry name" value="Smg"/>
</dbReference>
<dbReference type="Proteomes" id="UP000254677">
    <property type="component" value="Unassembled WGS sequence"/>
</dbReference>
<evidence type="ECO:0000313" key="2">
    <source>
        <dbReference type="EMBL" id="STX44272.1"/>
    </source>
</evidence>
<sequence>MKDSLFEMLMNFFEKSLSQLKESTTSATPNENEQEDDSDVYETSSIESRTVVIKPAQDTAMRVFTADEKMRLTKASYQFITRLMSWGIVESETLEIIINQLLFSESRFVTLQETKWTIRNTLAENLDAAQLAFLDLVLYQKEDELPLH</sequence>
<dbReference type="OrthoDB" id="9788984at2"/>
<dbReference type="Pfam" id="PF04361">
    <property type="entry name" value="DUF494"/>
    <property type="match status" value="1"/>
</dbReference>
<gene>
    <name evidence="2" type="ORF">NCTC13292_02664</name>
</gene>
<reference evidence="2 3" key="1">
    <citation type="submission" date="2018-06" db="EMBL/GenBank/DDBJ databases">
        <authorList>
            <consortium name="Pathogen Informatics"/>
            <person name="Doyle S."/>
        </authorList>
    </citation>
    <scope>NUCLEOTIDE SEQUENCE [LARGE SCALE GENOMIC DNA]</scope>
    <source>
        <strain evidence="2 3">NCTC13292</strain>
    </source>
</reference>
<evidence type="ECO:0000256" key="1">
    <source>
        <dbReference type="SAM" id="MobiDB-lite"/>
    </source>
</evidence>
<dbReference type="RefSeq" id="WP_115222215.1">
    <property type="nucleotide sequence ID" value="NZ_UGOA01000001.1"/>
</dbReference>
<proteinExistence type="predicted"/>
<accession>A0A378J925</accession>
<feature type="region of interest" description="Disordered" evidence="1">
    <location>
        <begin position="21"/>
        <end position="46"/>
    </location>
</feature>
<evidence type="ECO:0000313" key="3">
    <source>
        <dbReference type="Proteomes" id="UP000254677"/>
    </source>
</evidence>
<protein>
    <submittedName>
        <fullName evidence="2">Uncharacterized protein conserved in bacteria</fullName>
    </submittedName>
</protein>
<organism evidence="2 3">
    <name type="scientific">Legionella donaldsonii</name>
    <dbReference type="NCBI Taxonomy" id="45060"/>
    <lineage>
        <taxon>Bacteria</taxon>
        <taxon>Pseudomonadati</taxon>
        <taxon>Pseudomonadota</taxon>
        <taxon>Gammaproteobacteria</taxon>
        <taxon>Legionellales</taxon>
        <taxon>Legionellaceae</taxon>
        <taxon>Legionella</taxon>
    </lineage>
</organism>
<keyword evidence="3" id="KW-1185">Reference proteome</keyword>